<evidence type="ECO:0000313" key="2">
    <source>
        <dbReference type="Proteomes" id="UP001057474"/>
    </source>
</evidence>
<name>A0ABY4Y9I5_9GAMM</name>
<dbReference type="RefSeq" id="WP_252580812.1">
    <property type="nucleotide sequence ID" value="NZ_CP071527.1"/>
</dbReference>
<accession>A0ABY4Y9I5</accession>
<organism evidence="1 2">
    <name type="scientific">Legionella lytica</name>
    <dbReference type="NCBI Taxonomy" id="96232"/>
    <lineage>
        <taxon>Bacteria</taxon>
        <taxon>Pseudomonadati</taxon>
        <taxon>Pseudomonadota</taxon>
        <taxon>Gammaproteobacteria</taxon>
        <taxon>Legionellales</taxon>
        <taxon>Legionellaceae</taxon>
        <taxon>Legionella</taxon>
    </lineage>
</organism>
<dbReference type="EMBL" id="CP071527">
    <property type="protein sequence ID" value="USQ14260.1"/>
    <property type="molecule type" value="Genomic_DNA"/>
</dbReference>
<sequence>MGNTPGSKFFNADNAKEKVQRLIRFLKAEPQISEINTFSQKLEQLRENLAHAKTTDRIVAITYQMIGLQKEIRSYLETQKADLQIIVDPRVERKLLQLLERQENAGIRILFAYTDMATKSISEAVEQVAMEDMYSSLSEENKTEAQRFIHSLSSLQPFAQQMNTKYKEFAEILDQVDSMDEIDAIEQHIDSLNSIFVKELPKLIYIPRDQETFRAVMEVVKKNPNLSDILLAFKPQKVLFNNIMDAKTEVILNATPSL</sequence>
<reference evidence="1" key="1">
    <citation type="submission" date="2021-03" db="EMBL/GenBank/DDBJ databases">
        <title>Legionella lytica PCM 2298.</title>
        <authorList>
            <person name="Koper P."/>
        </authorList>
    </citation>
    <scope>NUCLEOTIDE SEQUENCE</scope>
    <source>
        <strain evidence="1">PCM 2298</strain>
    </source>
</reference>
<proteinExistence type="predicted"/>
<dbReference type="Proteomes" id="UP001057474">
    <property type="component" value="Chromosome"/>
</dbReference>
<evidence type="ECO:0000313" key="1">
    <source>
        <dbReference type="EMBL" id="USQ14260.1"/>
    </source>
</evidence>
<keyword evidence="2" id="KW-1185">Reference proteome</keyword>
<evidence type="ECO:0008006" key="3">
    <source>
        <dbReference type="Google" id="ProtNLM"/>
    </source>
</evidence>
<gene>
    <name evidence="1" type="ORF">J2N86_02695</name>
</gene>
<protein>
    <recommendedName>
        <fullName evidence="3">Coiled coil protein</fullName>
    </recommendedName>
</protein>